<name>A0ABQ5PI83_9PSED</name>
<evidence type="ECO:0000313" key="2">
    <source>
        <dbReference type="Proteomes" id="UP001145022"/>
    </source>
</evidence>
<evidence type="ECO:0000313" key="1">
    <source>
        <dbReference type="EMBL" id="GLH43253.1"/>
    </source>
</evidence>
<proteinExistence type="predicted"/>
<gene>
    <name evidence="1" type="ORF">RS3R1_23410</name>
</gene>
<reference evidence="1" key="2">
    <citation type="submission" date="2022-11" db="EMBL/GenBank/DDBJ databases">
        <title>Draft genome sequencing of Pseudomonas atacamensis RS3R1.</title>
        <authorList>
            <person name="Furuya T."/>
            <person name="Kaneko H."/>
        </authorList>
    </citation>
    <scope>NUCLEOTIDE SEQUENCE</scope>
    <source>
        <strain evidence="1">RS3R-1</strain>
    </source>
</reference>
<reference evidence="1" key="1">
    <citation type="journal article" date="2021" name="Sci. Rep.">
        <title>An efficient direct screening system for microorganisms that activate plant immune responses based on plant-microbe interactions using cultured plant cells.</title>
        <authorList>
            <person name="Kurokawa M."/>
            <person name="Nakano M."/>
            <person name="Kitahata N."/>
            <person name="Kuchitsu K."/>
            <person name="Furuya T."/>
        </authorList>
    </citation>
    <scope>NUCLEOTIDE SEQUENCE</scope>
    <source>
        <strain evidence="1">RS3R-1</strain>
    </source>
</reference>
<sequence length="71" mass="7622">MRRLAGETGADWVKTVYGLSHNRHGVNDRAGFSANKKGAGEGAFCLSRFFTARHAIGSYESAGLISADFTE</sequence>
<dbReference type="Proteomes" id="UP001145022">
    <property type="component" value="Unassembled WGS sequence"/>
</dbReference>
<accession>A0ABQ5PI83</accession>
<comment type="caution">
    <text evidence="1">The sequence shown here is derived from an EMBL/GenBank/DDBJ whole genome shotgun (WGS) entry which is preliminary data.</text>
</comment>
<protein>
    <submittedName>
        <fullName evidence="1">Uncharacterized protein</fullName>
    </submittedName>
</protein>
<dbReference type="EMBL" id="BSCQ01000031">
    <property type="protein sequence ID" value="GLH43253.1"/>
    <property type="molecule type" value="Genomic_DNA"/>
</dbReference>
<reference evidence="1" key="3">
    <citation type="journal article" date="2023" name="J. Biotechnol.">
        <title>Draft Genome Sequences of Endophytic Pseudomonas Strains, Isolated from the Interior of Brassicaceae Plants.</title>
        <authorList>
            <person name="Kaneko H."/>
            <person name="Furuya T."/>
        </authorList>
    </citation>
    <scope>NUCLEOTIDE SEQUENCE</scope>
    <source>
        <strain evidence="1">RS3R-1</strain>
    </source>
</reference>
<keyword evidence="2" id="KW-1185">Reference proteome</keyword>
<organism evidence="1 2">
    <name type="scientific">Pseudomonas atacamensis</name>
    <dbReference type="NCBI Taxonomy" id="2565368"/>
    <lineage>
        <taxon>Bacteria</taxon>
        <taxon>Pseudomonadati</taxon>
        <taxon>Pseudomonadota</taxon>
        <taxon>Gammaproteobacteria</taxon>
        <taxon>Pseudomonadales</taxon>
        <taxon>Pseudomonadaceae</taxon>
        <taxon>Pseudomonas</taxon>
    </lineage>
</organism>